<dbReference type="AlphaFoldDB" id="A0A3N1KT87"/>
<keyword evidence="2" id="KW-0732">Signal</keyword>
<dbReference type="Proteomes" id="UP000278222">
    <property type="component" value="Unassembled WGS sequence"/>
</dbReference>
<feature type="compositionally biased region" description="Pro residues" evidence="1">
    <location>
        <begin position="32"/>
        <end position="43"/>
    </location>
</feature>
<evidence type="ECO:0000256" key="2">
    <source>
        <dbReference type="SAM" id="SignalP"/>
    </source>
</evidence>
<dbReference type="EMBL" id="RJKX01000017">
    <property type="protein sequence ID" value="ROP83204.1"/>
    <property type="molecule type" value="Genomic_DNA"/>
</dbReference>
<evidence type="ECO:0000313" key="3">
    <source>
        <dbReference type="EMBL" id="ROP83204.1"/>
    </source>
</evidence>
<gene>
    <name evidence="3" type="ORF">EDC65_4735</name>
</gene>
<protein>
    <submittedName>
        <fullName evidence="3">Uncharacterized protein</fullName>
    </submittedName>
</protein>
<comment type="caution">
    <text evidence="3">The sequence shown here is derived from an EMBL/GenBank/DDBJ whole genome shotgun (WGS) entry which is preliminary data.</text>
</comment>
<keyword evidence="4" id="KW-1185">Reference proteome</keyword>
<evidence type="ECO:0000256" key="1">
    <source>
        <dbReference type="SAM" id="MobiDB-lite"/>
    </source>
</evidence>
<feature type="region of interest" description="Disordered" evidence="1">
    <location>
        <begin position="28"/>
        <end position="68"/>
    </location>
</feature>
<name>A0A3N1KT87_9PROT</name>
<sequence length="261" mass="27322">MRRTLAAAACAFVLAGTTAAIGQTAPAATAPATPPAATAPPPSGAVQMKPVPLAPPPAVTAEPSPDDAADLVRDRPRTLNKLWSASLQAAQWAADLAMSAIDQVAPPSATDFAGDDAQQAGQLFKLLGMAGYKLKEIDNEVGLIPGLAFKFGLVREISQADIDYLDEQMQLHRINFPGVISSVQRSIVSTVVSINNGGGMQVSELKLTLLPLPKAEFSITPSATALSEEHSALMRAIQRVDGRVRDLSRLEVKAAAAAQKR</sequence>
<accession>A0A3N1KT87</accession>
<organism evidence="3 4">
    <name type="scientific">Stella humosa</name>
    <dbReference type="NCBI Taxonomy" id="94"/>
    <lineage>
        <taxon>Bacteria</taxon>
        <taxon>Pseudomonadati</taxon>
        <taxon>Pseudomonadota</taxon>
        <taxon>Alphaproteobacteria</taxon>
        <taxon>Rhodospirillales</taxon>
        <taxon>Stellaceae</taxon>
        <taxon>Stella</taxon>
    </lineage>
</organism>
<feature type="chain" id="PRO_5018315268" evidence="2">
    <location>
        <begin position="23"/>
        <end position="261"/>
    </location>
</feature>
<evidence type="ECO:0000313" key="4">
    <source>
        <dbReference type="Proteomes" id="UP000278222"/>
    </source>
</evidence>
<proteinExistence type="predicted"/>
<reference evidence="3 4" key="1">
    <citation type="submission" date="2018-11" db="EMBL/GenBank/DDBJ databases">
        <title>Genomic Encyclopedia of Type Strains, Phase IV (KMG-IV): sequencing the most valuable type-strain genomes for metagenomic binning, comparative biology and taxonomic classification.</title>
        <authorList>
            <person name="Goeker M."/>
        </authorList>
    </citation>
    <scope>NUCLEOTIDE SEQUENCE [LARGE SCALE GENOMIC DNA]</scope>
    <source>
        <strain evidence="3 4">DSM 5900</strain>
    </source>
</reference>
<feature type="signal peptide" evidence="2">
    <location>
        <begin position="1"/>
        <end position="22"/>
    </location>
</feature>